<accession>A0AAW9MR34</accession>
<organism evidence="3 4">
    <name type="scientific">Citroniella saccharovorans</name>
    <dbReference type="NCBI Taxonomy" id="2053367"/>
    <lineage>
        <taxon>Bacteria</taxon>
        <taxon>Bacillati</taxon>
        <taxon>Bacillota</taxon>
        <taxon>Tissierellia</taxon>
        <taxon>Tissierellales</taxon>
        <taxon>Peptoniphilaceae</taxon>
        <taxon>Citroniella</taxon>
    </lineage>
</organism>
<evidence type="ECO:0000313" key="3">
    <source>
        <dbReference type="EMBL" id="MEB3430133.1"/>
    </source>
</evidence>
<dbReference type="InterPro" id="IPR050873">
    <property type="entry name" value="V-ATPase_V0D/AC39_subunit"/>
</dbReference>
<evidence type="ECO:0000256" key="1">
    <source>
        <dbReference type="ARBA" id="ARBA00022448"/>
    </source>
</evidence>
<evidence type="ECO:0000313" key="4">
    <source>
        <dbReference type="Proteomes" id="UP001357733"/>
    </source>
</evidence>
<keyword evidence="4" id="KW-1185">Reference proteome</keyword>
<proteinExistence type="predicted"/>
<dbReference type="Pfam" id="PF01992">
    <property type="entry name" value="vATP-synt_AC39"/>
    <property type="match status" value="1"/>
</dbReference>
<sequence>MKDRLMGTDNKDLLIENTEYDKDFLENLFSGSRDKTNLYSKIESEIQSIKDTRGIEILVDKYYLKELEEMAKSFKYPYFEKLVKDEIDFQNIYMLIRSKFQSNELDFVKKIVADGGNISKEKLFAHYYEALDGFILSFKYEEIYKLLKEGLDMYNKSGRISDFEKAKDYYDILNLKENRFVVTGPEVIYTYFKLRERELKNIRIILLSKQNGLSNDFIKERLGETYV</sequence>
<dbReference type="PANTHER" id="PTHR38682:SF1">
    <property type="entry name" value="V-TYPE ATP SYNTHASE SUBUNIT C"/>
    <property type="match status" value="1"/>
</dbReference>
<dbReference type="Gene3D" id="1.10.132.50">
    <property type="entry name" value="ATP synthase (C/AC39) subunit, domain 3"/>
    <property type="match status" value="1"/>
</dbReference>
<dbReference type="Proteomes" id="UP001357733">
    <property type="component" value="Unassembled WGS sequence"/>
</dbReference>
<reference evidence="3 4" key="1">
    <citation type="submission" date="2024-01" db="EMBL/GenBank/DDBJ databases">
        <title>Complete genome sequence of Citroniella saccharovorans strain M6.X9, isolated from human fecal sample.</title>
        <authorList>
            <person name="Cheng G."/>
            <person name="Westerholm M."/>
            <person name="Schnurer A."/>
        </authorList>
    </citation>
    <scope>NUCLEOTIDE SEQUENCE [LARGE SCALE GENOMIC DNA]</scope>
    <source>
        <strain evidence="3 4">DSM 29873</strain>
    </source>
</reference>
<dbReference type="PANTHER" id="PTHR38682">
    <property type="entry name" value="V-TYPE ATP SYNTHASE SUBUNIT C"/>
    <property type="match status" value="1"/>
</dbReference>
<comment type="caution">
    <text evidence="3">The sequence shown here is derived from an EMBL/GenBank/DDBJ whole genome shotgun (WGS) entry which is preliminary data.</text>
</comment>
<dbReference type="RefSeq" id="WP_324620299.1">
    <property type="nucleotide sequence ID" value="NZ_JAYKOT010000003.1"/>
</dbReference>
<dbReference type="InterPro" id="IPR044911">
    <property type="entry name" value="V-type_ATPase_csu/dsu_dom_3"/>
</dbReference>
<dbReference type="InterPro" id="IPR036079">
    <property type="entry name" value="ATPase_csu/dsu_sf"/>
</dbReference>
<name>A0AAW9MR34_9FIRM</name>
<dbReference type="EMBL" id="JAYKOT010000003">
    <property type="protein sequence ID" value="MEB3430133.1"/>
    <property type="molecule type" value="Genomic_DNA"/>
</dbReference>
<protein>
    <submittedName>
        <fullName evidence="3">V-type ATPase subunit</fullName>
    </submittedName>
</protein>
<dbReference type="AlphaFoldDB" id="A0AAW9MR34"/>
<gene>
    <name evidence="3" type="ORF">VLK81_09070</name>
</gene>
<keyword evidence="2" id="KW-0406">Ion transport</keyword>
<evidence type="ECO:0000256" key="2">
    <source>
        <dbReference type="ARBA" id="ARBA00023065"/>
    </source>
</evidence>
<dbReference type="GO" id="GO:0046961">
    <property type="term" value="F:proton-transporting ATPase activity, rotational mechanism"/>
    <property type="evidence" value="ECO:0007669"/>
    <property type="project" value="InterPro"/>
</dbReference>
<keyword evidence="1" id="KW-0813">Transport</keyword>
<dbReference type="InterPro" id="IPR002843">
    <property type="entry name" value="ATPase_V0-cplx_csu/dsu"/>
</dbReference>
<dbReference type="SUPFAM" id="SSF103486">
    <property type="entry name" value="V-type ATP synthase subunit C"/>
    <property type="match status" value="1"/>
</dbReference>